<dbReference type="EMBL" id="JARJCM010000122">
    <property type="protein sequence ID" value="KAJ7027577.1"/>
    <property type="molecule type" value="Genomic_DNA"/>
</dbReference>
<evidence type="ECO:0000313" key="2">
    <source>
        <dbReference type="Proteomes" id="UP001218188"/>
    </source>
</evidence>
<dbReference type="Proteomes" id="UP001218188">
    <property type="component" value="Unassembled WGS sequence"/>
</dbReference>
<protein>
    <submittedName>
        <fullName evidence="1">Uncharacterized protein</fullName>
    </submittedName>
</protein>
<comment type="caution">
    <text evidence="1">The sequence shown here is derived from an EMBL/GenBank/DDBJ whole genome shotgun (WGS) entry which is preliminary data.</text>
</comment>
<sequence>MILFTIAGSRSNQSCFAFHRTKRWYHRPGKVEKNPALKFTHHLPHSIVGISGLTDPKMSVIGKFRMRPTVGSAVEYIGPVKAMDISVARTPINYVFRVNSLRFFTVQKMPAHKTRAKSADIVNDHKTGNDQLICNRANRYKDGPGENYIVLRQLWVDYFQRKAGKITTAELRSRTEVKFGESGNMKRRRTQYRRCGSKYRLVWYASYTTPEQALVHDELTELSARAQHIKCSGNHIHREWYCWNAVGGFSSVEGAFLHWMGRRGHMTTNVTYY</sequence>
<gene>
    <name evidence="1" type="ORF">C8F04DRAFT_1189384</name>
</gene>
<reference evidence="1" key="1">
    <citation type="submission" date="2023-03" db="EMBL/GenBank/DDBJ databases">
        <title>Massive genome expansion in bonnet fungi (Mycena s.s.) driven by repeated elements and novel gene families across ecological guilds.</title>
        <authorList>
            <consortium name="Lawrence Berkeley National Laboratory"/>
            <person name="Harder C.B."/>
            <person name="Miyauchi S."/>
            <person name="Viragh M."/>
            <person name="Kuo A."/>
            <person name="Thoen E."/>
            <person name="Andreopoulos B."/>
            <person name="Lu D."/>
            <person name="Skrede I."/>
            <person name="Drula E."/>
            <person name="Henrissat B."/>
            <person name="Morin E."/>
            <person name="Kohler A."/>
            <person name="Barry K."/>
            <person name="LaButti K."/>
            <person name="Morin E."/>
            <person name="Salamov A."/>
            <person name="Lipzen A."/>
            <person name="Mereny Z."/>
            <person name="Hegedus B."/>
            <person name="Baldrian P."/>
            <person name="Stursova M."/>
            <person name="Weitz H."/>
            <person name="Taylor A."/>
            <person name="Grigoriev I.V."/>
            <person name="Nagy L.G."/>
            <person name="Martin F."/>
            <person name="Kauserud H."/>
        </authorList>
    </citation>
    <scope>NUCLEOTIDE SEQUENCE</scope>
    <source>
        <strain evidence="1">CBHHK200</strain>
    </source>
</reference>
<name>A0AAD6WW82_9AGAR</name>
<evidence type="ECO:0000313" key="1">
    <source>
        <dbReference type="EMBL" id="KAJ7027577.1"/>
    </source>
</evidence>
<organism evidence="1 2">
    <name type="scientific">Mycena alexandri</name>
    <dbReference type="NCBI Taxonomy" id="1745969"/>
    <lineage>
        <taxon>Eukaryota</taxon>
        <taxon>Fungi</taxon>
        <taxon>Dikarya</taxon>
        <taxon>Basidiomycota</taxon>
        <taxon>Agaricomycotina</taxon>
        <taxon>Agaricomycetes</taxon>
        <taxon>Agaricomycetidae</taxon>
        <taxon>Agaricales</taxon>
        <taxon>Marasmiineae</taxon>
        <taxon>Mycenaceae</taxon>
        <taxon>Mycena</taxon>
    </lineage>
</organism>
<dbReference type="AlphaFoldDB" id="A0AAD6WW82"/>
<proteinExistence type="predicted"/>
<accession>A0AAD6WW82</accession>
<keyword evidence="2" id="KW-1185">Reference proteome</keyword>